<protein>
    <submittedName>
        <fullName evidence="3">Uncharacterized protein</fullName>
    </submittedName>
</protein>
<organism evidence="3 6">
    <name type="scientific">Staphylococcus pseudintermedius</name>
    <dbReference type="NCBI Taxonomy" id="283734"/>
    <lineage>
        <taxon>Bacteria</taxon>
        <taxon>Bacillati</taxon>
        <taxon>Bacillota</taxon>
        <taxon>Bacilli</taxon>
        <taxon>Bacillales</taxon>
        <taxon>Staphylococcaceae</taxon>
        <taxon>Staphylococcus</taxon>
        <taxon>Staphylococcus intermedius group</taxon>
    </lineage>
</organism>
<dbReference type="GeneID" id="93824544"/>
<accession>A0A166Q4C9</accession>
<dbReference type="STRING" id="937773.SPSINT_0399"/>
<evidence type="ECO:0000256" key="1">
    <source>
        <dbReference type="SAM" id="Phobius"/>
    </source>
</evidence>
<dbReference type="Proteomes" id="UP000595859">
    <property type="component" value="Chromosome"/>
</dbReference>
<dbReference type="Proteomes" id="UP000600220">
    <property type="component" value="Unassembled WGS sequence"/>
</dbReference>
<dbReference type="EMBL" id="CP066884">
    <property type="protein sequence ID" value="QQM97752.1"/>
    <property type="molecule type" value="Genomic_DNA"/>
</dbReference>
<evidence type="ECO:0000313" key="3">
    <source>
        <dbReference type="EMBL" id="PWZ97672.1"/>
    </source>
</evidence>
<name>A0A166Q4C9_STAPS</name>
<dbReference type="OMA" id="FIAFIRH"/>
<reference evidence="3 6" key="1">
    <citation type="journal article" date="2018" name="Vet. Microbiol.">
        <title>Clonal diversity and geographic distribution of methicillin-resistant Staphylococcus pseudintermedius from Australian animals: Discovery of novel sequence types.</title>
        <authorList>
            <person name="Worthing K.A."/>
            <person name="Abraham S."/>
            <person name="Coombs G.W."/>
            <person name="Pang S."/>
            <person name="Saputra S."/>
            <person name="Jordan D."/>
            <person name="Trott D.J."/>
            <person name="Norris J.M."/>
        </authorList>
    </citation>
    <scope>NUCLEOTIDE SEQUENCE [LARGE SCALE GENOMIC DNA]</scope>
    <source>
        <strain evidence="3 6">ST71 3</strain>
    </source>
</reference>
<dbReference type="RefSeq" id="WP_014614570.1">
    <property type="nucleotide sequence ID" value="NZ_BAAFHP010000001.1"/>
</dbReference>
<dbReference type="eggNOG" id="ENOG50302G9">
    <property type="taxonomic scope" value="Bacteria"/>
</dbReference>
<keyword evidence="1" id="KW-0812">Transmembrane</keyword>
<keyword evidence="1" id="KW-1133">Transmembrane helix</keyword>
<reference evidence="5" key="2">
    <citation type="journal article" date="2018" name="Vet. Microbiol.">
        <title>Methicillin-resistant staphylococci amongst veterinary personnel, personnel-owned pets, patients and the hospital environment of two small animal veterinary hospitals.</title>
        <authorList>
            <person name="Worthing K.A."/>
            <person name="Brown J."/>
            <person name="Gerber L."/>
            <person name="Abraham S."/>
            <person name="Trott D."/>
            <person name="Norris J.M."/>
        </authorList>
    </citation>
    <scope>NUCLEOTIDE SEQUENCE</scope>
    <source>
        <strain evidence="5">ST496-2</strain>
    </source>
</reference>
<evidence type="ECO:0000313" key="5">
    <source>
        <dbReference type="EMBL" id="REA83294.1"/>
    </source>
</evidence>
<reference evidence="4 8" key="5">
    <citation type="submission" date="2020-12" db="EMBL/GenBank/DDBJ databases">
        <title>Whole genome sequencing and de novo assembly of Staphylococcus pseudintermedius: a novel pangenome approach to unravel pathogenesis of canine pyoderma.</title>
        <authorList>
            <person name="Ferrer L."/>
            <person name="Perez D."/>
            <person name="Fonticoba R."/>
            <person name="Vines J."/>
            <person name="Fabregas N."/>
            <person name="Madronero S."/>
            <person name="Meroni G."/>
            <person name="Martino P."/>
            <person name="Martinez S."/>
            <person name="Cusco A."/>
            <person name="Migura L."/>
            <person name="Francino O."/>
        </authorList>
    </citation>
    <scope>NUCLEOTIDE SEQUENCE [LARGE SCALE GENOMIC DNA]</scope>
    <source>
        <strain evidence="4 8">HSP080</strain>
    </source>
</reference>
<dbReference type="Proteomes" id="UP000256409">
    <property type="component" value="Unassembled WGS sequence"/>
</dbReference>
<keyword evidence="1" id="KW-0472">Membrane</keyword>
<keyword evidence="9" id="KW-1185">Reference proteome</keyword>
<proteinExistence type="predicted"/>
<gene>
    <name evidence="3" type="ORF">DD924_12000</name>
    <name evidence="5" type="ORF">DV961_03105</name>
    <name evidence="2" type="ORF">EGV54_09475</name>
    <name evidence="4" type="ORF">JGZ15_09795</name>
</gene>
<reference evidence="2 9" key="4">
    <citation type="submission" date="2018-11" db="EMBL/GenBank/DDBJ databases">
        <authorList>
            <consortium name="Veterinary Laboratory Investigation and Response Network"/>
        </authorList>
    </citation>
    <scope>NUCLEOTIDE SEQUENCE [LARGE SCALE GENOMIC DNA]</scope>
    <source>
        <strain evidence="2 9">SPSE-18-VL-LA-PA-Ryan-0021</strain>
    </source>
</reference>
<dbReference type="AlphaFoldDB" id="A0A166Q4C9"/>
<evidence type="ECO:0000313" key="2">
    <source>
        <dbReference type="EMBL" id="EGQ4385320.1"/>
    </source>
</evidence>
<dbReference type="EMBL" id="AAXKXX010000015">
    <property type="protein sequence ID" value="EGQ4385320.1"/>
    <property type="molecule type" value="Genomic_DNA"/>
</dbReference>
<evidence type="ECO:0000313" key="6">
    <source>
        <dbReference type="Proteomes" id="UP000246351"/>
    </source>
</evidence>
<sequence length="93" mass="11010">MTEEEKIKRSRFKRNVIAIPYIIFGFIVALLFIFSPDIIWLVTIFGIFMVYNVIAMFIAFLFKYGRTALYLLMMTLLMAGAFALYLYMLLEFH</sequence>
<dbReference type="EMBL" id="QQPC01000014">
    <property type="protein sequence ID" value="REA83294.1"/>
    <property type="molecule type" value="Genomic_DNA"/>
</dbReference>
<dbReference type="Proteomes" id="UP000246351">
    <property type="component" value="Unassembled WGS sequence"/>
</dbReference>
<reference evidence="7" key="3">
    <citation type="journal article" date="2018" name="Vet. Microbiol.">
        <title>Molecular epidemiology of methicillin-resistant staphylococci amongst veterinary personnel, personnel-owned pets, patients and the hospital environment of two companion animal veterinary hospitals.</title>
        <authorList>
            <person name="Worthing K.A."/>
            <person name="Brown J."/>
            <person name="Gerber L."/>
            <person name="Abraham S."/>
            <person name="Trott D."/>
            <person name="Norris J.M."/>
        </authorList>
    </citation>
    <scope>NUCLEOTIDE SEQUENCE [LARGE SCALE GENOMIC DNA]</scope>
    <source>
        <strain evidence="7">ST496-2</strain>
    </source>
</reference>
<evidence type="ECO:0000313" key="9">
    <source>
        <dbReference type="Proteomes" id="UP000600220"/>
    </source>
</evidence>
<evidence type="ECO:0000313" key="8">
    <source>
        <dbReference type="Proteomes" id="UP000595859"/>
    </source>
</evidence>
<evidence type="ECO:0000313" key="4">
    <source>
        <dbReference type="EMBL" id="QQM97752.1"/>
    </source>
</evidence>
<feature type="transmembrane region" description="Helical" evidence="1">
    <location>
        <begin position="16"/>
        <end position="34"/>
    </location>
</feature>
<evidence type="ECO:0000313" key="7">
    <source>
        <dbReference type="Proteomes" id="UP000256409"/>
    </source>
</evidence>
<feature type="transmembrane region" description="Helical" evidence="1">
    <location>
        <begin position="40"/>
        <end position="62"/>
    </location>
</feature>
<dbReference type="EMBL" id="QEIV01001175">
    <property type="protein sequence ID" value="PWZ97672.1"/>
    <property type="molecule type" value="Genomic_DNA"/>
</dbReference>
<feature type="transmembrane region" description="Helical" evidence="1">
    <location>
        <begin position="69"/>
        <end position="90"/>
    </location>
</feature>
<dbReference type="OrthoDB" id="2411736at2"/>